<dbReference type="Proteomes" id="UP001408789">
    <property type="component" value="Unassembled WGS sequence"/>
</dbReference>
<evidence type="ECO:0000313" key="2">
    <source>
        <dbReference type="Proteomes" id="UP001408789"/>
    </source>
</evidence>
<dbReference type="AlphaFoldDB" id="A0AAP0GV48"/>
<dbReference type="PANTHER" id="PTHR33704">
    <property type="entry name" value="PROTEIN HEAT INTOLERANT 4-RELATED"/>
    <property type="match status" value="1"/>
</dbReference>
<reference evidence="1 2" key="1">
    <citation type="submission" date="2024-04" db="EMBL/GenBank/DDBJ databases">
        <title>The reference genome of an endangered Asteraceae, Deinandra increscens subsp. villosa, native to the Central Coast of California.</title>
        <authorList>
            <person name="Guilliams M."/>
            <person name="Hasenstab-Lehman K."/>
            <person name="Meyer R."/>
            <person name="Mcevoy S."/>
        </authorList>
    </citation>
    <scope>NUCLEOTIDE SEQUENCE [LARGE SCALE GENOMIC DNA]</scope>
    <source>
        <tissue evidence="1">Leaf</tissue>
    </source>
</reference>
<gene>
    <name evidence="1" type="ORF">SSX86_015895</name>
</gene>
<accession>A0AAP0GV48</accession>
<keyword evidence="2" id="KW-1185">Reference proteome</keyword>
<dbReference type="GO" id="GO:1900034">
    <property type="term" value="P:regulation of cellular response to heat"/>
    <property type="evidence" value="ECO:0007669"/>
    <property type="project" value="InterPro"/>
</dbReference>
<name>A0AAP0GV48_9ASTR</name>
<evidence type="ECO:0000313" key="1">
    <source>
        <dbReference type="EMBL" id="KAK9064513.1"/>
    </source>
</evidence>
<dbReference type="PANTHER" id="PTHR33704:SF1">
    <property type="entry name" value="PROTEIN HEAT INTOLERANT 4-RELATED"/>
    <property type="match status" value="1"/>
</dbReference>
<organism evidence="1 2">
    <name type="scientific">Deinandra increscens subsp. villosa</name>
    <dbReference type="NCBI Taxonomy" id="3103831"/>
    <lineage>
        <taxon>Eukaryota</taxon>
        <taxon>Viridiplantae</taxon>
        <taxon>Streptophyta</taxon>
        <taxon>Embryophyta</taxon>
        <taxon>Tracheophyta</taxon>
        <taxon>Spermatophyta</taxon>
        <taxon>Magnoliopsida</taxon>
        <taxon>eudicotyledons</taxon>
        <taxon>Gunneridae</taxon>
        <taxon>Pentapetalae</taxon>
        <taxon>asterids</taxon>
        <taxon>campanulids</taxon>
        <taxon>Asterales</taxon>
        <taxon>Asteraceae</taxon>
        <taxon>Asteroideae</taxon>
        <taxon>Heliantheae alliance</taxon>
        <taxon>Madieae</taxon>
        <taxon>Madiinae</taxon>
        <taxon>Deinandra</taxon>
    </lineage>
</organism>
<protein>
    <submittedName>
        <fullName evidence="1">Uncharacterized protein</fullName>
    </submittedName>
</protein>
<proteinExistence type="predicted"/>
<dbReference type="InterPro" id="IPR039313">
    <property type="entry name" value="HIT4"/>
</dbReference>
<dbReference type="EMBL" id="JBCNJP010000017">
    <property type="protein sequence ID" value="KAK9064513.1"/>
    <property type="molecule type" value="Genomic_DNA"/>
</dbReference>
<comment type="caution">
    <text evidence="1">The sequence shown here is derived from an EMBL/GenBank/DDBJ whole genome shotgun (WGS) entry which is preliminary data.</text>
</comment>
<sequence>MLFFVRYLQEEVLWKQLLPFGTGLCGIQSLQEHNWDFSNLQDAFKEGGVLHNQKVFLFTSTEVHVLSFHGERKLTYIPVVAAIVSPCPPSDKIAIRPRDQSDEIVDMAYAKVDWVPYFPVAADWGGAAETRIFLLRYRAASLIDSINTLRGYTPYFNNPFETEEEEALSVEITCPGESGGEPITCTYDCEFDDLEEFTNTFITNGKVDKDAFKAIRERLEAQVESMRQGRDADAFEAMMFYKFYPVVTPDTPDISSVKKIMDLEEEYDQGYDDEDARAVISSYFKEKGLLRQQ</sequence>